<keyword evidence="7" id="KW-1185">Reference proteome</keyword>
<accession>A0AA39SLW1</accession>
<reference evidence="6" key="1">
    <citation type="journal article" date="2022" name="Plant J.">
        <title>Strategies of tolerance reflected in two North American maple genomes.</title>
        <authorList>
            <person name="McEvoy S.L."/>
            <person name="Sezen U.U."/>
            <person name="Trouern-Trend A."/>
            <person name="McMahon S.M."/>
            <person name="Schaberg P.G."/>
            <person name="Yang J."/>
            <person name="Wegrzyn J.L."/>
            <person name="Swenson N.G."/>
        </authorList>
    </citation>
    <scope>NUCLEOTIDE SEQUENCE</scope>
    <source>
        <strain evidence="6">NS2018</strain>
    </source>
</reference>
<keyword evidence="3" id="KW-0732">Signal</keyword>
<feature type="signal peptide" evidence="3">
    <location>
        <begin position="1"/>
        <end position="29"/>
    </location>
</feature>
<feature type="chain" id="PRO_5041350543" description="NADP-dependent oxidoreductase domain-containing protein" evidence="3">
    <location>
        <begin position="30"/>
        <end position="505"/>
    </location>
</feature>
<proteinExistence type="inferred from homology"/>
<dbReference type="PROSITE" id="PS00798">
    <property type="entry name" value="ALDOKETO_REDUCTASE_1"/>
    <property type="match status" value="1"/>
</dbReference>
<evidence type="ECO:0000313" key="7">
    <source>
        <dbReference type="Proteomes" id="UP001168877"/>
    </source>
</evidence>
<dbReference type="InterPro" id="IPR018170">
    <property type="entry name" value="Aldo/ket_reductase_CS"/>
</dbReference>
<dbReference type="Pfam" id="PF00248">
    <property type="entry name" value="Aldo_ket_red"/>
    <property type="match status" value="1"/>
</dbReference>
<dbReference type="PROSITE" id="PS00062">
    <property type="entry name" value="ALDOKETO_REDUCTASE_2"/>
    <property type="match status" value="2"/>
</dbReference>
<organism evidence="6 7">
    <name type="scientific">Acer saccharum</name>
    <name type="common">Sugar maple</name>
    <dbReference type="NCBI Taxonomy" id="4024"/>
    <lineage>
        <taxon>Eukaryota</taxon>
        <taxon>Viridiplantae</taxon>
        <taxon>Streptophyta</taxon>
        <taxon>Embryophyta</taxon>
        <taxon>Tracheophyta</taxon>
        <taxon>Spermatophyta</taxon>
        <taxon>Magnoliopsida</taxon>
        <taxon>eudicotyledons</taxon>
        <taxon>Gunneridae</taxon>
        <taxon>Pentapetalae</taxon>
        <taxon>rosids</taxon>
        <taxon>malvids</taxon>
        <taxon>Sapindales</taxon>
        <taxon>Sapindaceae</taxon>
        <taxon>Hippocastanoideae</taxon>
        <taxon>Acereae</taxon>
        <taxon>Acer</taxon>
    </lineage>
</organism>
<feature type="domain" description="NADP-dependent oxidoreductase" evidence="4">
    <location>
        <begin position="230"/>
        <end position="476"/>
    </location>
</feature>
<sequence>MHRKSAALPNNHTHLFFLCCSLLFNEASQEIVQEQITRVLLERLIVNKPHPWGLLITFIELIKNPRYNFWKRGFTSAPEIEKLFESVARKLEMEYVDMYLVHWPVKLKEWASYAVPNEQDFVQLDLEATWAGMEKCLDMGLCRAIGVSNFSSNKIQRLLDFASVPPAVNQVEMHPMWRQDKLREVCAENKIHVSAYSPLGGPGNSWGSTAVIESPVIQSIALKHNATPAQMGYRHFDTAKIYGSEAALGSALTEAIHDGIVKREDVFVTSKLWGSDHHDPVSALQQTLKKLEMEYVDMYLVHWPVKLKEWASYAVPNEQDFVQLDLQATWSGMEKCLDMGLCRAIGVSNFSSKKIQRLLDFASVPPAVNQVEMHPMWKQDKLREVCAENKIHVSAYSPLGGPGNSWGSTAVIESPVIQSIALKHNATPAQVALKWGLSKGSSVIVKSFNQERMRENMASFNLKLDDEDVIQIDKLKEWKIMRGDFLVNQTTSPYKTIQHLWDDEI</sequence>
<protein>
    <recommendedName>
        <fullName evidence="8">NADP-dependent oxidoreductase domain-containing protein</fullName>
    </recommendedName>
</protein>
<gene>
    <name evidence="6" type="ORF">LWI29_017709</name>
</gene>
<name>A0AA39SLW1_ACESA</name>
<evidence type="ECO:0000259" key="4">
    <source>
        <dbReference type="Pfam" id="PF00248"/>
    </source>
</evidence>
<feature type="domain" description="CCR4-Not complex component Not1 C-terminal" evidence="5">
    <location>
        <begin position="9"/>
        <end position="88"/>
    </location>
</feature>
<dbReference type="GO" id="GO:0009821">
    <property type="term" value="P:alkaloid biosynthetic process"/>
    <property type="evidence" value="ECO:0007669"/>
    <property type="project" value="UniProtKB-ARBA"/>
</dbReference>
<dbReference type="SUPFAM" id="SSF51430">
    <property type="entry name" value="NAD(P)-linked oxidoreductase"/>
    <property type="match status" value="2"/>
</dbReference>
<dbReference type="EMBL" id="JAUESC010000004">
    <property type="protein sequence ID" value="KAK0596647.1"/>
    <property type="molecule type" value="Genomic_DNA"/>
</dbReference>
<dbReference type="Pfam" id="PF04054">
    <property type="entry name" value="Not1"/>
    <property type="match status" value="1"/>
</dbReference>
<evidence type="ECO:0000313" key="6">
    <source>
        <dbReference type="EMBL" id="KAK0596647.1"/>
    </source>
</evidence>
<comment type="similarity">
    <text evidence="1">Belongs to the aldo/keto reductase family.</text>
</comment>
<keyword evidence="2" id="KW-0521">NADP</keyword>
<dbReference type="PRINTS" id="PR00069">
    <property type="entry name" value="ALDKETRDTASE"/>
</dbReference>
<evidence type="ECO:0000256" key="3">
    <source>
        <dbReference type="SAM" id="SignalP"/>
    </source>
</evidence>
<dbReference type="GO" id="GO:0016491">
    <property type="term" value="F:oxidoreductase activity"/>
    <property type="evidence" value="ECO:0007669"/>
    <property type="project" value="InterPro"/>
</dbReference>
<dbReference type="InterPro" id="IPR023210">
    <property type="entry name" value="NADP_OxRdtase_dom"/>
</dbReference>
<dbReference type="InterPro" id="IPR007196">
    <property type="entry name" value="CCR4-Not_Not1_C"/>
</dbReference>
<evidence type="ECO:0000256" key="1">
    <source>
        <dbReference type="ARBA" id="ARBA00007905"/>
    </source>
</evidence>
<comment type="caution">
    <text evidence="6">The sequence shown here is derived from an EMBL/GenBank/DDBJ whole genome shotgun (WGS) entry which is preliminary data.</text>
</comment>
<dbReference type="PANTHER" id="PTHR11732">
    <property type="entry name" value="ALDO/KETO REDUCTASE"/>
    <property type="match status" value="1"/>
</dbReference>
<dbReference type="InterPro" id="IPR020471">
    <property type="entry name" value="AKR"/>
</dbReference>
<dbReference type="AlphaFoldDB" id="A0AA39SLW1"/>
<dbReference type="InterPro" id="IPR036812">
    <property type="entry name" value="NAD(P)_OxRdtase_dom_sf"/>
</dbReference>
<evidence type="ECO:0008006" key="8">
    <source>
        <dbReference type="Google" id="ProtNLM"/>
    </source>
</evidence>
<dbReference type="FunFam" id="3.20.20.100:FF:000013">
    <property type="entry name" value="NADPH-dependent codeinone reductase 1-1"/>
    <property type="match status" value="1"/>
</dbReference>
<dbReference type="Proteomes" id="UP001168877">
    <property type="component" value="Unassembled WGS sequence"/>
</dbReference>
<reference evidence="6" key="2">
    <citation type="submission" date="2023-06" db="EMBL/GenBank/DDBJ databases">
        <authorList>
            <person name="Swenson N.G."/>
            <person name="Wegrzyn J.L."/>
            <person name="Mcevoy S.L."/>
        </authorList>
    </citation>
    <scope>NUCLEOTIDE SEQUENCE</scope>
    <source>
        <strain evidence="6">NS2018</strain>
        <tissue evidence="6">Leaf</tissue>
    </source>
</reference>
<evidence type="ECO:0000259" key="5">
    <source>
        <dbReference type="Pfam" id="PF04054"/>
    </source>
</evidence>
<dbReference type="Gene3D" id="3.20.20.100">
    <property type="entry name" value="NADP-dependent oxidoreductase domain"/>
    <property type="match status" value="2"/>
</dbReference>
<evidence type="ECO:0000256" key="2">
    <source>
        <dbReference type="ARBA" id="ARBA00022857"/>
    </source>
</evidence>